<dbReference type="RefSeq" id="WP_240569756.1">
    <property type="nucleotide sequence ID" value="NZ_JAKVPY010000031.1"/>
</dbReference>
<evidence type="ECO:0000313" key="1">
    <source>
        <dbReference type="EMBL" id="MCH4565218.1"/>
    </source>
</evidence>
<dbReference type="InterPro" id="IPR013396">
    <property type="entry name" value="CRISPR-assoc_prot_Csy4"/>
</dbReference>
<accession>A0ABS9RZD7</accession>
<dbReference type="Gene3D" id="3.30.70.2540">
    <property type="entry name" value="CRISPR-associated endoribonuclease Cas6/Csy4"/>
    <property type="match status" value="1"/>
</dbReference>
<keyword evidence="2" id="KW-1185">Reference proteome</keyword>
<reference evidence="1 2" key="1">
    <citation type="submission" date="2022-02" db="EMBL/GenBank/DDBJ databases">
        <title>Halomonas fukangensis sp. nov., a halophilic bacterium isolated from a bulk soil of Kalidium foliatum at Fukang.</title>
        <authorList>
            <person name="Huang Y."/>
        </authorList>
    </citation>
    <scope>NUCLEOTIDE SEQUENCE [LARGE SCALE GENOMIC DNA]</scope>
    <source>
        <strain evidence="1 2">EGI 63088</strain>
    </source>
</reference>
<sequence>MDYYIDIRLLPDPEFPAAMLMGALFSKLHRALVDLRATDLGVSFPEHRNGHKKSLGQVLRLHGSAAALDHLMATGWLKGMRDHISASDMAEVPADTRYLVVCRRQFKTSAERLRRRRARRHGETLEQAREHIPDSVERKVDLPFATIRSLSTRQTFHLFVEHGDIRQDPVAGRFNAYGLSDEATVPWF</sequence>
<dbReference type="Proteomes" id="UP001202117">
    <property type="component" value="Unassembled WGS sequence"/>
</dbReference>
<protein>
    <submittedName>
        <fullName evidence="1">Type I-F CRISPR-associated endoribonuclease Cas6/Csy4</fullName>
    </submittedName>
</protein>
<proteinExistence type="predicted"/>
<comment type="caution">
    <text evidence="1">The sequence shown here is derived from an EMBL/GenBank/DDBJ whole genome shotgun (WGS) entry which is preliminary data.</text>
</comment>
<dbReference type="CDD" id="cd09739">
    <property type="entry name" value="Cas6_I-F"/>
    <property type="match status" value="1"/>
</dbReference>
<evidence type="ECO:0000313" key="2">
    <source>
        <dbReference type="Proteomes" id="UP001202117"/>
    </source>
</evidence>
<dbReference type="NCBIfam" id="TIGR02563">
    <property type="entry name" value="cas_Csy4"/>
    <property type="match status" value="1"/>
</dbReference>
<dbReference type="InterPro" id="IPR042564">
    <property type="entry name" value="CRISPR-Cas6/Csy4_sf"/>
</dbReference>
<name>A0ABS9RZD7_9GAMM</name>
<gene>
    <name evidence="1" type="primary">cas6f</name>
    <name evidence="1" type="ORF">MKP05_19140</name>
</gene>
<dbReference type="EMBL" id="JAKVPY010000031">
    <property type="protein sequence ID" value="MCH4565218.1"/>
    <property type="molecule type" value="Genomic_DNA"/>
</dbReference>
<organism evidence="1 2">
    <name type="scientific">Halomonas flagellata</name>
    <dbReference type="NCBI Taxonomy" id="2920385"/>
    <lineage>
        <taxon>Bacteria</taxon>
        <taxon>Pseudomonadati</taxon>
        <taxon>Pseudomonadota</taxon>
        <taxon>Gammaproteobacteria</taxon>
        <taxon>Oceanospirillales</taxon>
        <taxon>Halomonadaceae</taxon>
        <taxon>Halomonas</taxon>
    </lineage>
</organism>
<dbReference type="Pfam" id="PF09618">
    <property type="entry name" value="Cas_Csy4"/>
    <property type="match status" value="1"/>
</dbReference>